<keyword evidence="2 5" id="KW-0812">Transmembrane</keyword>
<dbReference type="EMBL" id="ML977169">
    <property type="protein sequence ID" value="KAF1984310.1"/>
    <property type="molecule type" value="Genomic_DNA"/>
</dbReference>
<keyword evidence="4 5" id="KW-0472">Membrane</keyword>
<dbReference type="PANTHER" id="PTHR42718:SF41">
    <property type="entry name" value="MFS TRANSPORTER OF UNKOWN SPECIFICITY (AFU_ORTHOLOGUE AFUA_5G09940)-RELATED"/>
    <property type="match status" value="1"/>
</dbReference>
<feature type="transmembrane region" description="Helical" evidence="5">
    <location>
        <begin position="185"/>
        <end position="206"/>
    </location>
</feature>
<dbReference type="GO" id="GO:0016020">
    <property type="term" value="C:membrane"/>
    <property type="evidence" value="ECO:0007669"/>
    <property type="project" value="UniProtKB-SubCell"/>
</dbReference>
<dbReference type="PROSITE" id="PS50850">
    <property type="entry name" value="MFS"/>
    <property type="match status" value="1"/>
</dbReference>
<dbReference type="GO" id="GO:0022857">
    <property type="term" value="F:transmembrane transporter activity"/>
    <property type="evidence" value="ECO:0007669"/>
    <property type="project" value="InterPro"/>
</dbReference>
<proteinExistence type="predicted"/>
<evidence type="ECO:0000259" key="6">
    <source>
        <dbReference type="PROSITE" id="PS50850"/>
    </source>
</evidence>
<evidence type="ECO:0000313" key="7">
    <source>
        <dbReference type="EMBL" id="KAF1984310.1"/>
    </source>
</evidence>
<dbReference type="SUPFAM" id="SSF103473">
    <property type="entry name" value="MFS general substrate transporter"/>
    <property type="match status" value="1"/>
</dbReference>
<evidence type="ECO:0000256" key="4">
    <source>
        <dbReference type="ARBA" id="ARBA00023136"/>
    </source>
</evidence>
<dbReference type="PANTHER" id="PTHR42718">
    <property type="entry name" value="MAJOR FACILITATOR SUPERFAMILY MULTIDRUG TRANSPORTER MFSC"/>
    <property type="match status" value="1"/>
</dbReference>
<dbReference type="OrthoDB" id="440755at2759"/>
<feature type="transmembrane region" description="Helical" evidence="5">
    <location>
        <begin position="58"/>
        <end position="79"/>
    </location>
</feature>
<feature type="transmembrane region" description="Helical" evidence="5">
    <location>
        <begin position="123"/>
        <end position="142"/>
    </location>
</feature>
<accession>A0A6G1GU52</accession>
<gene>
    <name evidence="7" type="ORF">K402DRAFT_381565</name>
</gene>
<evidence type="ECO:0000256" key="2">
    <source>
        <dbReference type="ARBA" id="ARBA00022692"/>
    </source>
</evidence>
<evidence type="ECO:0000256" key="1">
    <source>
        <dbReference type="ARBA" id="ARBA00004141"/>
    </source>
</evidence>
<dbReference type="Gene3D" id="1.20.1250.20">
    <property type="entry name" value="MFS general substrate transporter like domains"/>
    <property type="match status" value="1"/>
</dbReference>
<feature type="domain" description="Major facilitator superfamily (MFS) profile" evidence="6">
    <location>
        <begin position="57"/>
        <end position="261"/>
    </location>
</feature>
<name>A0A6G1GU52_9PEZI</name>
<feature type="transmembrane region" description="Helical" evidence="5">
    <location>
        <begin position="20"/>
        <end position="38"/>
    </location>
</feature>
<evidence type="ECO:0000256" key="3">
    <source>
        <dbReference type="ARBA" id="ARBA00022989"/>
    </source>
</evidence>
<organism evidence="7 8">
    <name type="scientific">Aulographum hederae CBS 113979</name>
    <dbReference type="NCBI Taxonomy" id="1176131"/>
    <lineage>
        <taxon>Eukaryota</taxon>
        <taxon>Fungi</taxon>
        <taxon>Dikarya</taxon>
        <taxon>Ascomycota</taxon>
        <taxon>Pezizomycotina</taxon>
        <taxon>Dothideomycetes</taxon>
        <taxon>Pleosporomycetidae</taxon>
        <taxon>Aulographales</taxon>
        <taxon>Aulographaceae</taxon>
    </lineage>
</organism>
<dbReference type="Proteomes" id="UP000800041">
    <property type="component" value="Unassembled WGS sequence"/>
</dbReference>
<evidence type="ECO:0000256" key="5">
    <source>
        <dbReference type="SAM" id="Phobius"/>
    </source>
</evidence>
<reference evidence="7" key="1">
    <citation type="journal article" date="2020" name="Stud. Mycol.">
        <title>101 Dothideomycetes genomes: a test case for predicting lifestyles and emergence of pathogens.</title>
        <authorList>
            <person name="Haridas S."/>
            <person name="Albert R."/>
            <person name="Binder M."/>
            <person name="Bloem J."/>
            <person name="Labutti K."/>
            <person name="Salamov A."/>
            <person name="Andreopoulos B."/>
            <person name="Baker S."/>
            <person name="Barry K."/>
            <person name="Bills G."/>
            <person name="Bluhm B."/>
            <person name="Cannon C."/>
            <person name="Castanera R."/>
            <person name="Culley D."/>
            <person name="Daum C."/>
            <person name="Ezra D."/>
            <person name="Gonzalez J."/>
            <person name="Henrissat B."/>
            <person name="Kuo A."/>
            <person name="Liang C."/>
            <person name="Lipzen A."/>
            <person name="Lutzoni F."/>
            <person name="Magnuson J."/>
            <person name="Mondo S."/>
            <person name="Nolan M."/>
            <person name="Ohm R."/>
            <person name="Pangilinan J."/>
            <person name="Park H.-J."/>
            <person name="Ramirez L."/>
            <person name="Alfaro M."/>
            <person name="Sun H."/>
            <person name="Tritt A."/>
            <person name="Yoshinaga Y."/>
            <person name="Zwiers L.-H."/>
            <person name="Turgeon B."/>
            <person name="Goodwin S."/>
            <person name="Spatafora J."/>
            <person name="Crous P."/>
            <person name="Grigoriev I."/>
        </authorList>
    </citation>
    <scope>NUCLEOTIDE SEQUENCE</scope>
    <source>
        <strain evidence="7">CBS 113979</strain>
    </source>
</reference>
<dbReference type="AlphaFoldDB" id="A0A6G1GU52"/>
<feature type="transmembrane region" description="Helical" evidence="5">
    <location>
        <begin position="148"/>
        <end position="173"/>
    </location>
</feature>
<comment type="subcellular location">
    <subcellularLocation>
        <location evidence="1">Membrane</location>
        <topology evidence="1">Multi-pass membrane protein</topology>
    </subcellularLocation>
</comment>
<dbReference type="InterPro" id="IPR036259">
    <property type="entry name" value="MFS_trans_sf"/>
</dbReference>
<evidence type="ECO:0000313" key="8">
    <source>
        <dbReference type="Proteomes" id="UP000800041"/>
    </source>
</evidence>
<feature type="transmembrane region" description="Helical" evidence="5">
    <location>
        <begin position="226"/>
        <end position="245"/>
    </location>
</feature>
<feature type="transmembrane region" description="Helical" evidence="5">
    <location>
        <begin position="91"/>
        <end position="111"/>
    </location>
</feature>
<keyword evidence="3 5" id="KW-1133">Transmembrane helix</keyword>
<keyword evidence="8" id="KW-1185">Reference proteome</keyword>
<dbReference type="InterPro" id="IPR020846">
    <property type="entry name" value="MFS_dom"/>
</dbReference>
<sequence>MIADPLSSSQAPAVGWDEPYEYILLMISLLHFAAFVLWEYKTTSEPILPLSIWTAPSFAMMIISAFLTFMSVGIIIWYITLYNFEFRGYTIFESAASYATLAVCGTFAAIISAKVIPHLAAQYIMAIGSLASCVALILVATMPAQQTYWAQAFPALIFTAFGPDFLFTASQIIASNSVKRKDQGAAGSLIGTVLSYGLSIGLGFAGTVEAYTNDGGRDLLTGYRNALYLGIGMAGCAAVIAVLFVRIPKDRREGWDEDDKD</sequence>
<protein>
    <submittedName>
        <fullName evidence="7">MFS general substrate transporter</fullName>
    </submittedName>
</protein>